<organism evidence="1 2">
    <name type="scientific">Racocetra persica</name>
    <dbReference type="NCBI Taxonomy" id="160502"/>
    <lineage>
        <taxon>Eukaryota</taxon>
        <taxon>Fungi</taxon>
        <taxon>Fungi incertae sedis</taxon>
        <taxon>Mucoromycota</taxon>
        <taxon>Glomeromycotina</taxon>
        <taxon>Glomeromycetes</taxon>
        <taxon>Diversisporales</taxon>
        <taxon>Gigasporaceae</taxon>
        <taxon>Racocetra</taxon>
    </lineage>
</organism>
<comment type="caution">
    <text evidence="1">The sequence shown here is derived from an EMBL/GenBank/DDBJ whole genome shotgun (WGS) entry which is preliminary data.</text>
</comment>
<sequence length="55" mass="6384">NRTSHSNNWENNKENEQKESNFGMHCLRCCSNVFIEGISKEIEEISKDIEGRLKG</sequence>
<protein>
    <submittedName>
        <fullName evidence="1">21930_t:CDS:1</fullName>
    </submittedName>
</protein>
<evidence type="ECO:0000313" key="2">
    <source>
        <dbReference type="Proteomes" id="UP000789920"/>
    </source>
</evidence>
<proteinExistence type="predicted"/>
<accession>A0ACA9M9J6</accession>
<dbReference type="EMBL" id="CAJVQC010007020">
    <property type="protein sequence ID" value="CAG8574140.1"/>
    <property type="molecule type" value="Genomic_DNA"/>
</dbReference>
<dbReference type="Proteomes" id="UP000789920">
    <property type="component" value="Unassembled WGS sequence"/>
</dbReference>
<evidence type="ECO:0000313" key="1">
    <source>
        <dbReference type="EMBL" id="CAG8574140.1"/>
    </source>
</evidence>
<gene>
    <name evidence="1" type="ORF">RPERSI_LOCUS4872</name>
</gene>
<name>A0ACA9M9J6_9GLOM</name>
<reference evidence="1" key="1">
    <citation type="submission" date="2021-06" db="EMBL/GenBank/DDBJ databases">
        <authorList>
            <person name="Kallberg Y."/>
            <person name="Tangrot J."/>
            <person name="Rosling A."/>
        </authorList>
    </citation>
    <scope>NUCLEOTIDE SEQUENCE</scope>
    <source>
        <strain evidence="1">MA461A</strain>
    </source>
</reference>
<feature type="non-terminal residue" evidence="1">
    <location>
        <position position="1"/>
    </location>
</feature>
<keyword evidence="2" id="KW-1185">Reference proteome</keyword>